<organism evidence="2 3">
    <name type="scientific">Malus domestica</name>
    <name type="common">Apple</name>
    <name type="synonym">Pyrus malus</name>
    <dbReference type="NCBI Taxonomy" id="3750"/>
    <lineage>
        <taxon>Eukaryota</taxon>
        <taxon>Viridiplantae</taxon>
        <taxon>Streptophyta</taxon>
        <taxon>Embryophyta</taxon>
        <taxon>Tracheophyta</taxon>
        <taxon>Spermatophyta</taxon>
        <taxon>Magnoliopsida</taxon>
        <taxon>eudicotyledons</taxon>
        <taxon>Gunneridae</taxon>
        <taxon>Pentapetalae</taxon>
        <taxon>rosids</taxon>
        <taxon>fabids</taxon>
        <taxon>Rosales</taxon>
        <taxon>Rosaceae</taxon>
        <taxon>Amygdaloideae</taxon>
        <taxon>Maleae</taxon>
        <taxon>Malus</taxon>
    </lineage>
</organism>
<dbReference type="AlphaFoldDB" id="A0A498IET5"/>
<sequence length="90" mass="9747">MGDPLGSSHKQNREGEVGAQSGQYHATVVERGRGVILKCIFSSLPSTRPFGSSLASNSIGTPKLSEKEVKALPGWVTHWKIAREFSKIKP</sequence>
<proteinExistence type="predicted"/>
<evidence type="ECO:0000313" key="2">
    <source>
        <dbReference type="EMBL" id="RXH81740.1"/>
    </source>
</evidence>
<evidence type="ECO:0000256" key="1">
    <source>
        <dbReference type="SAM" id="MobiDB-lite"/>
    </source>
</evidence>
<gene>
    <name evidence="2" type="ORF">DVH24_036081</name>
</gene>
<accession>A0A498IET5</accession>
<dbReference type="EMBL" id="RDQH01000338">
    <property type="protein sequence ID" value="RXH81740.1"/>
    <property type="molecule type" value="Genomic_DNA"/>
</dbReference>
<comment type="caution">
    <text evidence="2">The sequence shown here is derived from an EMBL/GenBank/DDBJ whole genome shotgun (WGS) entry which is preliminary data.</text>
</comment>
<keyword evidence="3" id="KW-1185">Reference proteome</keyword>
<reference evidence="2 3" key="1">
    <citation type="submission" date="2018-10" db="EMBL/GenBank/DDBJ databases">
        <title>A high-quality apple genome assembly.</title>
        <authorList>
            <person name="Hu J."/>
        </authorList>
    </citation>
    <scope>NUCLEOTIDE SEQUENCE [LARGE SCALE GENOMIC DNA]</scope>
    <source>
        <strain evidence="3">cv. HFTH1</strain>
        <tissue evidence="2">Young leaf</tissue>
    </source>
</reference>
<evidence type="ECO:0000313" key="3">
    <source>
        <dbReference type="Proteomes" id="UP000290289"/>
    </source>
</evidence>
<dbReference type="Proteomes" id="UP000290289">
    <property type="component" value="Chromosome 12"/>
</dbReference>
<feature type="region of interest" description="Disordered" evidence="1">
    <location>
        <begin position="1"/>
        <end position="23"/>
    </location>
</feature>
<protein>
    <submittedName>
        <fullName evidence="2">Uncharacterized protein</fullName>
    </submittedName>
</protein>
<name>A0A498IET5_MALDO</name>